<dbReference type="PROSITE" id="PS50012">
    <property type="entry name" value="RCC1_3"/>
    <property type="match status" value="1"/>
</dbReference>
<evidence type="ECO:0000256" key="2">
    <source>
        <dbReference type="PROSITE-ProRule" id="PRU00235"/>
    </source>
</evidence>
<dbReference type="Gene3D" id="2.130.10.30">
    <property type="entry name" value="Regulator of chromosome condensation 1/beta-lactamase-inhibitor protein II"/>
    <property type="match status" value="1"/>
</dbReference>
<sequence>MVLSYDNEIFAWGSNAHGQLGLGDTVPRSKPERVEALRGRDVLSIGVGSGFSVVRCDRGTILTCGDARLVGLGGKEDVTRPTLLDELLR</sequence>
<dbReference type="Pfam" id="PF00415">
    <property type="entry name" value="RCC1"/>
    <property type="match status" value="1"/>
</dbReference>
<dbReference type="SUPFAM" id="SSF50985">
    <property type="entry name" value="RCC1/BLIP-II"/>
    <property type="match status" value="1"/>
</dbReference>
<name>A0A2G9TEF0_TELCI</name>
<protein>
    <recommendedName>
        <fullName evidence="5">Regulator of condensation</fullName>
    </recommendedName>
</protein>
<dbReference type="AlphaFoldDB" id="A0A2G9TEF0"/>
<accession>A0A2G9TEF0</accession>
<feature type="repeat" description="RCC1" evidence="2">
    <location>
        <begin position="7"/>
        <end position="58"/>
    </location>
</feature>
<evidence type="ECO:0008006" key="5">
    <source>
        <dbReference type="Google" id="ProtNLM"/>
    </source>
</evidence>
<dbReference type="EMBL" id="KZ378218">
    <property type="protein sequence ID" value="PIO56334.1"/>
    <property type="molecule type" value="Genomic_DNA"/>
</dbReference>
<dbReference type="InterPro" id="IPR009091">
    <property type="entry name" value="RCC1/BLIP-II"/>
</dbReference>
<dbReference type="PANTHER" id="PTHR22870">
    <property type="entry name" value="REGULATOR OF CHROMOSOME CONDENSATION"/>
    <property type="match status" value="1"/>
</dbReference>
<proteinExistence type="predicted"/>
<dbReference type="InterPro" id="IPR000408">
    <property type="entry name" value="Reg_chr_condens"/>
</dbReference>
<evidence type="ECO:0000256" key="1">
    <source>
        <dbReference type="ARBA" id="ARBA00022737"/>
    </source>
</evidence>
<evidence type="ECO:0000313" key="4">
    <source>
        <dbReference type="Proteomes" id="UP000230423"/>
    </source>
</evidence>
<keyword evidence="4" id="KW-1185">Reference proteome</keyword>
<organism evidence="3 4">
    <name type="scientific">Teladorsagia circumcincta</name>
    <name type="common">Brown stomach worm</name>
    <name type="synonym">Ostertagia circumcincta</name>
    <dbReference type="NCBI Taxonomy" id="45464"/>
    <lineage>
        <taxon>Eukaryota</taxon>
        <taxon>Metazoa</taxon>
        <taxon>Ecdysozoa</taxon>
        <taxon>Nematoda</taxon>
        <taxon>Chromadorea</taxon>
        <taxon>Rhabditida</taxon>
        <taxon>Rhabditina</taxon>
        <taxon>Rhabditomorpha</taxon>
        <taxon>Strongyloidea</taxon>
        <taxon>Trichostrongylidae</taxon>
        <taxon>Teladorsagia</taxon>
    </lineage>
</organism>
<dbReference type="OrthoDB" id="5853507at2759"/>
<gene>
    <name evidence="3" type="ORF">TELCIR_22267</name>
</gene>
<evidence type="ECO:0000313" key="3">
    <source>
        <dbReference type="EMBL" id="PIO56334.1"/>
    </source>
</evidence>
<dbReference type="PANTHER" id="PTHR22870:SF155">
    <property type="entry name" value="E3 UBIQUITIN-PROTEIN LIGASE HERC1-RELATED"/>
    <property type="match status" value="1"/>
</dbReference>
<reference evidence="3 4" key="1">
    <citation type="submission" date="2015-09" db="EMBL/GenBank/DDBJ databases">
        <title>Draft genome of the parasitic nematode Teladorsagia circumcincta isolate WARC Sus (inbred).</title>
        <authorList>
            <person name="Mitreva M."/>
        </authorList>
    </citation>
    <scope>NUCLEOTIDE SEQUENCE [LARGE SCALE GENOMIC DNA]</scope>
    <source>
        <strain evidence="3 4">S</strain>
    </source>
</reference>
<keyword evidence="1" id="KW-0677">Repeat</keyword>
<dbReference type="InterPro" id="IPR051210">
    <property type="entry name" value="Ub_ligase/GEF_domain"/>
</dbReference>
<dbReference type="Proteomes" id="UP000230423">
    <property type="component" value="Unassembled WGS sequence"/>
</dbReference>